<reference evidence="1" key="1">
    <citation type="submission" date="2013-03" db="EMBL/GenBank/DDBJ databases">
        <title>Genome Sequence of the Profundibacterium mesophilum strain KAUST100406-0324T from Red Sea, a novel genus in the family Rhodobacteraceae.</title>
        <authorList>
            <person name="Essack M."/>
            <person name="Alam I."/>
            <person name="Lafi F."/>
            <person name="Alawi W."/>
            <person name="Kamanu F."/>
            <person name="Al-Suwailem A."/>
            <person name="Lee O.O."/>
            <person name="Xu Y."/>
            <person name="Bajic V."/>
            <person name="Qian P.-Y."/>
            <person name="Archer J."/>
        </authorList>
    </citation>
    <scope>NUCLEOTIDE SEQUENCE</scope>
    <source>
        <strain evidence="1">KAUST100406-0324</strain>
    </source>
</reference>
<dbReference type="AlphaFoldDB" id="A0A921NSS8"/>
<gene>
    <name evidence="1" type="ORF">PMES_00329</name>
</gene>
<proteinExistence type="predicted"/>
<dbReference type="EMBL" id="APKE01000005">
    <property type="protein sequence ID" value="KAF0677282.1"/>
    <property type="molecule type" value="Genomic_DNA"/>
</dbReference>
<evidence type="ECO:0000313" key="1">
    <source>
        <dbReference type="EMBL" id="KAF0677282.1"/>
    </source>
</evidence>
<dbReference type="Proteomes" id="UP000698242">
    <property type="component" value="Unassembled WGS sequence"/>
</dbReference>
<keyword evidence="2" id="KW-1185">Reference proteome</keyword>
<accession>A0A921NSS8</accession>
<dbReference type="RefSeq" id="WP_159963794.1">
    <property type="nucleotide sequence ID" value="NZ_APKE01000005.1"/>
</dbReference>
<comment type="caution">
    <text evidence="1">The sequence shown here is derived from an EMBL/GenBank/DDBJ whole genome shotgun (WGS) entry which is preliminary data.</text>
</comment>
<organism evidence="1 2">
    <name type="scientific">Profundibacterium mesophilum KAUST100406-0324</name>
    <dbReference type="NCBI Taxonomy" id="1037889"/>
    <lineage>
        <taxon>Bacteria</taxon>
        <taxon>Pseudomonadati</taxon>
        <taxon>Pseudomonadota</taxon>
        <taxon>Alphaproteobacteria</taxon>
        <taxon>Rhodobacterales</taxon>
        <taxon>Roseobacteraceae</taxon>
        <taxon>Profundibacterium</taxon>
    </lineage>
</organism>
<name>A0A921NSS8_9RHOB</name>
<evidence type="ECO:0000313" key="2">
    <source>
        <dbReference type="Proteomes" id="UP000698242"/>
    </source>
</evidence>
<protein>
    <submittedName>
        <fullName evidence="1">Uncharacterized protein</fullName>
    </submittedName>
</protein>
<sequence>MRTGLIVQSSALVAEDIKDVVCELFPGINVTICADFRRARDWLSRAVSLDLAIVPARDALAQDRKIMSAFALYGTRVVLIAENANPLGDHLPKATVLRSPFTDEMLHAALTELKLSDA</sequence>